<comment type="subcellular location">
    <subcellularLocation>
        <location evidence="1 9">Cell membrane</location>
        <topology evidence="1 9">Multi-pass membrane protein</topology>
    </subcellularLocation>
</comment>
<keyword evidence="6 9" id="KW-1133">Transmembrane helix</keyword>
<evidence type="ECO:0000256" key="9">
    <source>
        <dbReference type="HAMAP-Rule" id="MF_01148"/>
    </source>
</evidence>
<organism evidence="11 12">
    <name type="scientific">Nonlabens mediterrranea</name>
    <dbReference type="NCBI Taxonomy" id="1419947"/>
    <lineage>
        <taxon>Bacteria</taxon>
        <taxon>Pseudomonadati</taxon>
        <taxon>Bacteroidota</taxon>
        <taxon>Flavobacteriia</taxon>
        <taxon>Flavobacteriales</taxon>
        <taxon>Flavobacteriaceae</taxon>
        <taxon>Nonlabens</taxon>
    </lineage>
</organism>
<dbReference type="PANTHER" id="PTHR38686">
    <property type="entry name" value="APOLIPOPROTEIN N-ACYLTRANSFERASE"/>
    <property type="match status" value="1"/>
</dbReference>
<evidence type="ECO:0000313" key="11">
    <source>
        <dbReference type="EMBL" id="MBF4983613.1"/>
    </source>
</evidence>
<feature type="transmembrane region" description="Helical" evidence="9">
    <location>
        <begin position="150"/>
        <end position="177"/>
    </location>
</feature>
<dbReference type="Gene3D" id="3.60.110.10">
    <property type="entry name" value="Carbon-nitrogen hydrolase"/>
    <property type="match status" value="1"/>
</dbReference>
<dbReference type="EMBL" id="JADKYU010000234">
    <property type="protein sequence ID" value="MBF4983613.1"/>
    <property type="molecule type" value="Genomic_DNA"/>
</dbReference>
<accession>A0ABS0A2M7</accession>
<name>A0ABS0A2M7_9FLAO</name>
<dbReference type="Pfam" id="PF20154">
    <property type="entry name" value="LNT_N"/>
    <property type="match status" value="1"/>
</dbReference>
<keyword evidence="3 9" id="KW-1003">Cell membrane</keyword>
<dbReference type="InterPro" id="IPR045378">
    <property type="entry name" value="LNT_N"/>
</dbReference>
<comment type="catalytic activity">
    <reaction evidence="9">
        <text>N-terminal S-1,2-diacyl-sn-glyceryl-L-cysteinyl-[lipoprotein] + a glycerophospholipid = N-acyl-S-1,2-diacyl-sn-glyceryl-L-cysteinyl-[lipoprotein] + a 2-acyl-sn-glycero-3-phospholipid + H(+)</text>
        <dbReference type="Rhea" id="RHEA:48228"/>
        <dbReference type="Rhea" id="RHEA-COMP:14681"/>
        <dbReference type="Rhea" id="RHEA-COMP:14684"/>
        <dbReference type="ChEBI" id="CHEBI:15378"/>
        <dbReference type="ChEBI" id="CHEBI:136912"/>
        <dbReference type="ChEBI" id="CHEBI:140656"/>
        <dbReference type="ChEBI" id="CHEBI:140657"/>
        <dbReference type="ChEBI" id="CHEBI:140660"/>
        <dbReference type="EC" id="2.3.1.269"/>
    </reaction>
</comment>
<feature type="transmembrane region" description="Helical" evidence="9">
    <location>
        <begin position="189"/>
        <end position="210"/>
    </location>
</feature>
<keyword evidence="12" id="KW-1185">Reference proteome</keyword>
<sequence length="535" mass="61166">MKFTSLLLALLSGILLWLGWPTYGFPLLLFGAFVPLLIAEQYIRKTNLKNKGWRVLGLSYLSFFIWNMATTWWLYLATGFGMWFAVLVNSLLMSLVFLIYHQFARKASQGAAFTFLICLWMSFEYMHLHWDFSWPWLNLGNGFSEFTNWIQWYEYTGTFGGTLWIWLLNIVLFYTITRLRKNGFTIKNLLIKLLTPIGIILIPIAISQIIRLNNFEINKGKGTEILIIQPNIDPYKEKYNTSNDKVAQLIIDLALPELTQDTEFVIAPETVIADNIRISQVPYHPTLQRLKGNFSSFPNLSYLGGISLVDVFKNPAQATSQTNLASDGVTYYNDYNSAMFFNSSGPTELYHKSKLVVGVENFPYKGLLQPVLGDAMIDLGGTVSTKTTQKERSVFTSFNETHIAPIICYESVYGEYVTDYVNNDADFLAIITNDAWWGNTQGHQQHLSLARLRAIESRRWIVRSANTGISAIIDHRGNIIQSLGYGKQGIISGTIRKRDNITFYVKHGDYIVRVAMFMGIFTLLFAYTKRRKKHS</sequence>
<keyword evidence="4 9" id="KW-0808">Transferase</keyword>
<evidence type="ECO:0000256" key="8">
    <source>
        <dbReference type="ARBA" id="ARBA00023315"/>
    </source>
</evidence>
<feature type="transmembrane region" description="Helical" evidence="9">
    <location>
        <begin position="25"/>
        <end position="43"/>
    </location>
</feature>
<comment type="caution">
    <text evidence="11">The sequence shown here is derived from an EMBL/GenBank/DDBJ whole genome shotgun (WGS) entry which is preliminary data.</text>
</comment>
<dbReference type="EC" id="2.3.1.269" evidence="9"/>
<proteinExistence type="inferred from homology"/>
<feature type="transmembrane region" description="Helical" evidence="9">
    <location>
        <begin position="55"/>
        <end position="75"/>
    </location>
</feature>
<feature type="domain" description="CN hydrolase" evidence="10">
    <location>
        <begin position="228"/>
        <end position="497"/>
    </location>
</feature>
<dbReference type="Proteomes" id="UP001194729">
    <property type="component" value="Unassembled WGS sequence"/>
</dbReference>
<feature type="transmembrane region" description="Helical" evidence="9">
    <location>
        <begin position="112"/>
        <end position="130"/>
    </location>
</feature>
<dbReference type="InterPro" id="IPR036526">
    <property type="entry name" value="C-N_Hydrolase_sf"/>
</dbReference>
<dbReference type="NCBIfam" id="TIGR00546">
    <property type="entry name" value="lnt"/>
    <property type="match status" value="1"/>
</dbReference>
<dbReference type="InterPro" id="IPR004563">
    <property type="entry name" value="Apolipo_AcylTrfase"/>
</dbReference>
<keyword evidence="7 9" id="KW-0472">Membrane</keyword>
<keyword evidence="5 9" id="KW-0812">Transmembrane</keyword>
<comment type="function">
    <text evidence="9">Catalyzes the phospholipid dependent N-acylation of the N-terminal cysteine of apolipoprotein, the last step in lipoprotein maturation.</text>
</comment>
<dbReference type="PANTHER" id="PTHR38686:SF1">
    <property type="entry name" value="APOLIPOPROTEIN N-ACYLTRANSFERASE"/>
    <property type="match status" value="1"/>
</dbReference>
<evidence type="ECO:0000256" key="6">
    <source>
        <dbReference type="ARBA" id="ARBA00022989"/>
    </source>
</evidence>
<evidence type="ECO:0000256" key="1">
    <source>
        <dbReference type="ARBA" id="ARBA00004651"/>
    </source>
</evidence>
<dbReference type="Pfam" id="PF00795">
    <property type="entry name" value="CN_hydrolase"/>
    <property type="match status" value="1"/>
</dbReference>
<protein>
    <recommendedName>
        <fullName evidence="9">Apolipoprotein N-acyltransferase</fullName>
        <shortName evidence="9">ALP N-acyltransferase</shortName>
        <ecNumber evidence="9">2.3.1.269</ecNumber>
    </recommendedName>
</protein>
<evidence type="ECO:0000256" key="5">
    <source>
        <dbReference type="ARBA" id="ARBA00022692"/>
    </source>
</evidence>
<evidence type="ECO:0000256" key="2">
    <source>
        <dbReference type="ARBA" id="ARBA00010065"/>
    </source>
</evidence>
<keyword evidence="8 9" id="KW-0012">Acyltransferase</keyword>
<evidence type="ECO:0000259" key="10">
    <source>
        <dbReference type="PROSITE" id="PS50263"/>
    </source>
</evidence>
<dbReference type="SUPFAM" id="SSF56317">
    <property type="entry name" value="Carbon-nitrogen hydrolase"/>
    <property type="match status" value="1"/>
</dbReference>
<dbReference type="HAMAP" id="MF_01148">
    <property type="entry name" value="Lnt"/>
    <property type="match status" value="1"/>
</dbReference>
<evidence type="ECO:0000256" key="4">
    <source>
        <dbReference type="ARBA" id="ARBA00022679"/>
    </source>
</evidence>
<dbReference type="PROSITE" id="PS50263">
    <property type="entry name" value="CN_HYDROLASE"/>
    <property type="match status" value="1"/>
</dbReference>
<reference evidence="11 12" key="1">
    <citation type="submission" date="2020-11" db="EMBL/GenBank/DDBJ databases">
        <title>P. mediterranea TC4 genome.</title>
        <authorList>
            <person name="Molmeret M."/>
        </authorList>
    </citation>
    <scope>NUCLEOTIDE SEQUENCE [LARGE SCALE GENOMIC DNA]</scope>
    <source>
        <strain evidence="11 12">TC4</strain>
    </source>
</reference>
<comment type="similarity">
    <text evidence="2 9">Belongs to the CN hydrolase family. Apolipoprotein N-acyltransferase subfamily.</text>
</comment>
<evidence type="ECO:0000313" key="12">
    <source>
        <dbReference type="Proteomes" id="UP001194729"/>
    </source>
</evidence>
<feature type="transmembrane region" description="Helical" evidence="9">
    <location>
        <begin position="510"/>
        <end position="528"/>
    </location>
</feature>
<dbReference type="CDD" id="cd07571">
    <property type="entry name" value="ALP_N-acyl_transferase"/>
    <property type="match status" value="1"/>
</dbReference>
<feature type="transmembrane region" description="Helical" evidence="9">
    <location>
        <begin position="81"/>
        <end position="100"/>
    </location>
</feature>
<dbReference type="InterPro" id="IPR003010">
    <property type="entry name" value="C-N_Hydrolase"/>
</dbReference>
<gene>
    <name evidence="9 11" type="primary">lnt</name>
    <name evidence="11" type="ORF">FNJ87_04480</name>
</gene>
<evidence type="ECO:0000256" key="7">
    <source>
        <dbReference type="ARBA" id="ARBA00023136"/>
    </source>
</evidence>
<comment type="pathway">
    <text evidence="9">Protein modification; lipoprotein biosynthesis (N-acyl transfer).</text>
</comment>
<evidence type="ECO:0000256" key="3">
    <source>
        <dbReference type="ARBA" id="ARBA00022475"/>
    </source>
</evidence>